<gene>
    <name evidence="2" type="ORF">QYM36_004171</name>
</gene>
<protein>
    <submittedName>
        <fullName evidence="2">Uncharacterized protein</fullName>
    </submittedName>
</protein>
<evidence type="ECO:0000313" key="2">
    <source>
        <dbReference type="EMBL" id="KAK2720179.1"/>
    </source>
</evidence>
<dbReference type="Proteomes" id="UP001187531">
    <property type="component" value="Unassembled WGS sequence"/>
</dbReference>
<reference evidence="2" key="1">
    <citation type="submission" date="2023-07" db="EMBL/GenBank/DDBJ databases">
        <title>Chromosome-level genome assembly of Artemia franciscana.</title>
        <authorList>
            <person name="Jo E."/>
        </authorList>
    </citation>
    <scope>NUCLEOTIDE SEQUENCE</scope>
    <source>
        <tissue evidence="2">Whole body</tissue>
    </source>
</reference>
<comment type="caution">
    <text evidence="2">The sequence shown here is derived from an EMBL/GenBank/DDBJ whole genome shotgun (WGS) entry which is preliminary data.</text>
</comment>
<evidence type="ECO:0000313" key="3">
    <source>
        <dbReference type="Proteomes" id="UP001187531"/>
    </source>
</evidence>
<keyword evidence="3" id="KW-1185">Reference proteome</keyword>
<organism evidence="2 3">
    <name type="scientific">Artemia franciscana</name>
    <name type="common">Brine shrimp</name>
    <name type="synonym">Artemia sanfranciscana</name>
    <dbReference type="NCBI Taxonomy" id="6661"/>
    <lineage>
        <taxon>Eukaryota</taxon>
        <taxon>Metazoa</taxon>
        <taxon>Ecdysozoa</taxon>
        <taxon>Arthropoda</taxon>
        <taxon>Crustacea</taxon>
        <taxon>Branchiopoda</taxon>
        <taxon>Anostraca</taxon>
        <taxon>Artemiidae</taxon>
        <taxon>Artemia</taxon>
    </lineage>
</organism>
<feature type="compositionally biased region" description="Acidic residues" evidence="1">
    <location>
        <begin position="42"/>
        <end position="54"/>
    </location>
</feature>
<feature type="non-terminal residue" evidence="2">
    <location>
        <position position="1"/>
    </location>
</feature>
<feature type="non-terminal residue" evidence="2">
    <location>
        <position position="101"/>
    </location>
</feature>
<proteinExistence type="predicted"/>
<dbReference type="EMBL" id="JAVRJZ010000007">
    <property type="protein sequence ID" value="KAK2720179.1"/>
    <property type="molecule type" value="Genomic_DNA"/>
</dbReference>
<name>A0AA88LBK2_ARTSF</name>
<dbReference type="AlphaFoldDB" id="A0AA88LBK2"/>
<evidence type="ECO:0000256" key="1">
    <source>
        <dbReference type="SAM" id="MobiDB-lite"/>
    </source>
</evidence>
<accession>A0AA88LBK2</accession>
<sequence length="101" mass="11979">AVFMVENEEDIMMAVFIGGKTAFWVDQRCYNIMAEVIDIDQEYENGDKDSDDSEPSNKKPRITKKRADQRYKTEWERESDFNEWLRKGTVQTGQNSRYFAH</sequence>
<feature type="region of interest" description="Disordered" evidence="1">
    <location>
        <begin position="42"/>
        <end position="71"/>
    </location>
</feature>